<sequence length="329" mass="36275">MATGSPTLVFGGGSIGLEASGGSFSLVEDVEELLSILQMEGIEQIDTAQLYSTSEQLLGQARAGERFLIDTKHIGGWAPGNSSRAQVVERGMKSLRTLGIEKANIFYLHAPDPTASIEDTLAGVNDLYVAGKFARFGLSNFTAEQVKDAILIAKDKNYVVPTVYQGNYNVVSRRIETELFPVLREHGMSFYAYSPIAAGFLTKTRELLTQASGGQGRWRPDTQFGQLYLSMYNKPKMLEALDLWNEISESSKIPRAELAYRWIAFHSLLDEKQGDAIVLGASTTKQLKSTLIGLRHGPLPRSVQERIAEVWEIAKGESVLDSYEGYKLK</sequence>
<dbReference type="CDD" id="cd19075">
    <property type="entry name" value="AKR_AKR7A1-5"/>
    <property type="match status" value="1"/>
</dbReference>
<evidence type="ECO:0000313" key="5">
    <source>
        <dbReference type="Proteomes" id="UP000078343"/>
    </source>
</evidence>
<evidence type="ECO:0000256" key="2">
    <source>
        <dbReference type="ARBA" id="ARBA00038157"/>
    </source>
</evidence>
<evidence type="ECO:0000259" key="3">
    <source>
        <dbReference type="Pfam" id="PF00248"/>
    </source>
</evidence>
<accession>A0A178ZW54</accession>
<proteinExistence type="inferred from homology"/>
<comment type="similarity">
    <text evidence="2">Belongs to the aldo/keto reductase family. Aldo/keto reductase 2 subfamily.</text>
</comment>
<name>A0A178ZW54_9EURO</name>
<evidence type="ECO:0000256" key="1">
    <source>
        <dbReference type="ARBA" id="ARBA00023002"/>
    </source>
</evidence>
<dbReference type="InterPro" id="IPR036812">
    <property type="entry name" value="NAD(P)_OxRdtase_dom_sf"/>
</dbReference>
<comment type="caution">
    <text evidence="4">The sequence shown here is derived from an EMBL/GenBank/DDBJ whole genome shotgun (WGS) entry which is preliminary data.</text>
</comment>
<dbReference type="InterPro" id="IPR050523">
    <property type="entry name" value="AKR_Detox_Biosynth"/>
</dbReference>
<dbReference type="InterPro" id="IPR023210">
    <property type="entry name" value="NADP_OxRdtase_dom"/>
</dbReference>
<dbReference type="STRING" id="1367422.A0A178ZW54"/>
<evidence type="ECO:0000313" key="4">
    <source>
        <dbReference type="EMBL" id="OAP64030.1"/>
    </source>
</evidence>
<feature type="domain" description="NADP-dependent oxidoreductase" evidence="3">
    <location>
        <begin position="8"/>
        <end position="311"/>
    </location>
</feature>
<gene>
    <name evidence="4" type="ORF">AYL99_00002</name>
</gene>
<dbReference type="PANTHER" id="PTHR43364">
    <property type="entry name" value="NADH-SPECIFIC METHYLGLYOXAL REDUCTASE-RELATED"/>
    <property type="match status" value="1"/>
</dbReference>
<organism evidence="4 5">
    <name type="scientific">Fonsecaea erecta</name>
    <dbReference type="NCBI Taxonomy" id="1367422"/>
    <lineage>
        <taxon>Eukaryota</taxon>
        <taxon>Fungi</taxon>
        <taxon>Dikarya</taxon>
        <taxon>Ascomycota</taxon>
        <taxon>Pezizomycotina</taxon>
        <taxon>Eurotiomycetes</taxon>
        <taxon>Chaetothyriomycetidae</taxon>
        <taxon>Chaetothyriales</taxon>
        <taxon>Herpotrichiellaceae</taxon>
        <taxon>Fonsecaea</taxon>
    </lineage>
</organism>
<keyword evidence="5" id="KW-1185">Reference proteome</keyword>
<dbReference type="EMBL" id="LVYI01000001">
    <property type="protein sequence ID" value="OAP64030.1"/>
    <property type="molecule type" value="Genomic_DNA"/>
</dbReference>
<reference evidence="4 5" key="1">
    <citation type="submission" date="2016-04" db="EMBL/GenBank/DDBJ databases">
        <title>Draft genome of Fonsecaea erecta CBS 125763.</title>
        <authorList>
            <person name="Weiss V.A."/>
            <person name="Vicente V.A."/>
            <person name="Raittz R.T."/>
            <person name="Moreno L.F."/>
            <person name="De Souza E.M."/>
            <person name="Pedrosa F.O."/>
            <person name="Steffens M.B."/>
            <person name="Faoro H."/>
            <person name="Tadra-Sfeir M.Z."/>
            <person name="Najafzadeh M.J."/>
            <person name="Felipe M.S."/>
            <person name="Teixeira M."/>
            <person name="Sun J."/>
            <person name="Xi L."/>
            <person name="Gomes R."/>
            <person name="De Azevedo C.M."/>
            <person name="Salgado C.G."/>
            <person name="Da Silva M.B."/>
            <person name="Nascimento M.F."/>
            <person name="Queiroz-Telles F."/>
            <person name="Attili D.S."/>
            <person name="Gorbushina A."/>
        </authorList>
    </citation>
    <scope>NUCLEOTIDE SEQUENCE [LARGE SCALE GENOMIC DNA]</scope>
    <source>
        <strain evidence="4 5">CBS 125763</strain>
    </source>
</reference>
<dbReference type="Pfam" id="PF00248">
    <property type="entry name" value="Aldo_ket_red"/>
    <property type="match status" value="1"/>
</dbReference>
<dbReference type="AlphaFoldDB" id="A0A178ZW54"/>
<dbReference type="Proteomes" id="UP000078343">
    <property type="component" value="Unassembled WGS sequence"/>
</dbReference>
<keyword evidence="1" id="KW-0560">Oxidoreductase</keyword>
<dbReference type="RefSeq" id="XP_018697397.1">
    <property type="nucleotide sequence ID" value="XM_018831518.1"/>
</dbReference>
<dbReference type="PANTHER" id="PTHR43364:SF4">
    <property type="entry name" value="NAD(P)-LINKED OXIDOREDUCTASE SUPERFAMILY PROTEIN"/>
    <property type="match status" value="1"/>
</dbReference>
<protein>
    <recommendedName>
        <fullName evidence="3">NADP-dependent oxidoreductase domain-containing protein</fullName>
    </recommendedName>
</protein>
<dbReference type="OrthoDB" id="48988at2759"/>
<dbReference type="SUPFAM" id="SSF51430">
    <property type="entry name" value="NAD(P)-linked oxidoreductase"/>
    <property type="match status" value="1"/>
</dbReference>
<dbReference type="Gene3D" id="3.20.20.100">
    <property type="entry name" value="NADP-dependent oxidoreductase domain"/>
    <property type="match status" value="1"/>
</dbReference>
<dbReference type="GeneID" id="30004172"/>
<dbReference type="GO" id="GO:0016491">
    <property type="term" value="F:oxidoreductase activity"/>
    <property type="evidence" value="ECO:0007669"/>
    <property type="project" value="UniProtKB-KW"/>
</dbReference>